<dbReference type="PIRSF" id="PIRSF000169">
    <property type="entry name" value="SDH_D"/>
    <property type="match status" value="1"/>
</dbReference>
<evidence type="ECO:0000256" key="13">
    <source>
        <dbReference type="ARBA" id="ARBA00022989"/>
    </source>
</evidence>
<comment type="pathway">
    <text evidence="3 16">Carbohydrate metabolism; tricarboxylic acid cycle.</text>
</comment>
<evidence type="ECO:0000256" key="3">
    <source>
        <dbReference type="ARBA" id="ARBA00005163"/>
    </source>
</evidence>
<evidence type="ECO:0000256" key="4">
    <source>
        <dbReference type="ARBA" id="ARBA00019425"/>
    </source>
</evidence>
<evidence type="ECO:0000256" key="19">
    <source>
        <dbReference type="SAM" id="Phobius"/>
    </source>
</evidence>
<dbReference type="GO" id="GO:0046872">
    <property type="term" value="F:metal ion binding"/>
    <property type="evidence" value="ECO:0007669"/>
    <property type="project" value="UniProtKB-KW"/>
</dbReference>
<evidence type="ECO:0000256" key="8">
    <source>
        <dbReference type="ARBA" id="ARBA00022532"/>
    </source>
</evidence>
<name>A0A063Y3T5_9GAMM</name>
<dbReference type="GO" id="GO:0005886">
    <property type="term" value="C:plasma membrane"/>
    <property type="evidence" value="ECO:0007669"/>
    <property type="project" value="UniProtKB-SubCell"/>
</dbReference>
<evidence type="ECO:0000256" key="11">
    <source>
        <dbReference type="ARBA" id="ARBA00022723"/>
    </source>
</evidence>
<feature type="transmembrane region" description="Helical" evidence="19">
    <location>
        <begin position="21"/>
        <end position="39"/>
    </location>
</feature>
<keyword evidence="14 18" id="KW-0408">Iron</keyword>
<feature type="binding site" description="axial binding residue" evidence="18">
    <location>
        <position position="71"/>
    </location>
    <ligand>
        <name>heme</name>
        <dbReference type="ChEBI" id="CHEBI:30413"/>
        <note>ligand shared with second transmembrane subunit</note>
    </ligand>
    <ligandPart>
        <name>Fe</name>
        <dbReference type="ChEBI" id="CHEBI:18248"/>
    </ligandPart>
</feature>
<evidence type="ECO:0000313" key="20">
    <source>
        <dbReference type="EMBL" id="KDE39187.1"/>
    </source>
</evidence>
<dbReference type="RefSeq" id="WP_036547977.1">
    <property type="nucleotide sequence ID" value="NZ_JBKBNO010000002.1"/>
</dbReference>
<keyword evidence="13 19" id="KW-1133">Transmembrane helix</keyword>
<evidence type="ECO:0000256" key="6">
    <source>
        <dbReference type="ARBA" id="ARBA00022475"/>
    </source>
</evidence>
<dbReference type="SUPFAM" id="SSF81343">
    <property type="entry name" value="Fumarate reductase respiratory complex transmembrane subunits"/>
    <property type="match status" value="1"/>
</dbReference>
<accession>A0A063Y3T5</accession>
<comment type="subcellular location">
    <subcellularLocation>
        <location evidence="2 16">Cell inner membrane</location>
        <topology evidence="2 16">Multi-pass membrane protein</topology>
    </subcellularLocation>
</comment>
<dbReference type="GO" id="GO:0017004">
    <property type="term" value="P:cytochrome complex assembly"/>
    <property type="evidence" value="ECO:0007669"/>
    <property type="project" value="TreeGrafter"/>
</dbReference>
<dbReference type="NCBIfam" id="TIGR02968">
    <property type="entry name" value="succ_dehyd_anc"/>
    <property type="match status" value="1"/>
</dbReference>
<evidence type="ECO:0000256" key="17">
    <source>
        <dbReference type="PIRSR" id="PIRSR000169-1"/>
    </source>
</evidence>
<keyword evidence="15 16" id="KW-0472">Membrane</keyword>
<keyword evidence="10 19" id="KW-0812">Transmembrane</keyword>
<feature type="transmembrane region" description="Helical" evidence="19">
    <location>
        <begin position="59"/>
        <end position="79"/>
    </location>
</feature>
<keyword evidence="5 16" id="KW-0813">Transport</keyword>
<evidence type="ECO:0000256" key="2">
    <source>
        <dbReference type="ARBA" id="ARBA00004429"/>
    </source>
</evidence>
<evidence type="ECO:0000256" key="16">
    <source>
        <dbReference type="PIRNR" id="PIRNR000169"/>
    </source>
</evidence>
<evidence type="ECO:0000256" key="12">
    <source>
        <dbReference type="ARBA" id="ARBA00022982"/>
    </source>
</evidence>
<comment type="caution">
    <text evidence="20">The sequence shown here is derived from an EMBL/GenBank/DDBJ whole genome shotgun (WGS) entry which is preliminary data.</text>
</comment>
<gene>
    <name evidence="20" type="ORF">ADINL_2316</name>
</gene>
<keyword evidence="12 16" id="KW-0249">Electron transport</keyword>
<keyword evidence="7 16" id="KW-0997">Cell inner membrane</keyword>
<dbReference type="GO" id="GO:0009055">
    <property type="term" value="F:electron transfer activity"/>
    <property type="evidence" value="ECO:0007669"/>
    <property type="project" value="TreeGrafter"/>
</dbReference>
<dbReference type="OrthoDB" id="5612767at2"/>
<evidence type="ECO:0000256" key="7">
    <source>
        <dbReference type="ARBA" id="ARBA00022519"/>
    </source>
</evidence>
<dbReference type="PANTHER" id="PTHR38689:SF1">
    <property type="entry name" value="SUCCINATE DEHYDROGENASE HYDROPHOBIC MEMBRANE ANCHOR SUBUNIT"/>
    <property type="match status" value="1"/>
</dbReference>
<dbReference type="UniPathway" id="UPA00223"/>
<evidence type="ECO:0000256" key="5">
    <source>
        <dbReference type="ARBA" id="ARBA00022448"/>
    </source>
</evidence>
<evidence type="ECO:0000313" key="21">
    <source>
        <dbReference type="Proteomes" id="UP000027318"/>
    </source>
</evidence>
<keyword evidence="6 16" id="KW-1003">Cell membrane</keyword>
<reference evidence="20 21" key="1">
    <citation type="journal article" date="2005" name="Int. J. Syst. Evol. Microbiol.">
        <title>Nitrincola lacisaponensis gen. nov., sp. nov., a novel alkaliphilic bacterium isolated from an alkaline, saline lake.</title>
        <authorList>
            <person name="Dimitriu P.A."/>
            <person name="Shukla S.K."/>
            <person name="Conradt J."/>
            <person name="Marquez M.C."/>
            <person name="Ventosa A."/>
            <person name="Maglia A."/>
            <person name="Peyton B.M."/>
            <person name="Pinkart H.C."/>
            <person name="Mormile M.R."/>
        </authorList>
    </citation>
    <scope>NUCLEOTIDE SEQUENCE [LARGE SCALE GENOMIC DNA]</scope>
    <source>
        <strain evidence="20 21">4CA</strain>
    </source>
</reference>
<dbReference type="Pfam" id="PF01127">
    <property type="entry name" value="Sdh_cyt"/>
    <property type="match status" value="1"/>
</dbReference>
<dbReference type="Proteomes" id="UP000027318">
    <property type="component" value="Unassembled WGS sequence"/>
</dbReference>
<evidence type="ECO:0000256" key="18">
    <source>
        <dbReference type="PIRSR" id="PIRSR000169-2"/>
    </source>
</evidence>
<feature type="binding site" evidence="17">
    <location>
        <position position="83"/>
    </location>
    <ligand>
        <name>a ubiquinone</name>
        <dbReference type="ChEBI" id="CHEBI:16389"/>
    </ligand>
</feature>
<dbReference type="PANTHER" id="PTHR38689">
    <property type="entry name" value="SUCCINATE DEHYDROGENASE HYDROPHOBIC MEMBRANE ANCHOR SUBUNIT"/>
    <property type="match status" value="1"/>
</dbReference>
<feature type="transmembrane region" description="Helical" evidence="19">
    <location>
        <begin position="91"/>
        <end position="113"/>
    </location>
</feature>
<evidence type="ECO:0000256" key="1">
    <source>
        <dbReference type="ARBA" id="ARBA00004050"/>
    </source>
</evidence>
<proteinExistence type="predicted"/>
<evidence type="ECO:0000256" key="9">
    <source>
        <dbReference type="ARBA" id="ARBA00022617"/>
    </source>
</evidence>
<dbReference type="InterPro" id="IPR014312">
    <property type="entry name" value="Succ_DH_anchor"/>
</dbReference>
<dbReference type="Gene3D" id="1.20.1300.10">
    <property type="entry name" value="Fumarate reductase/succinate dehydrogenase, transmembrane subunit"/>
    <property type="match status" value="1"/>
</dbReference>
<keyword evidence="21" id="KW-1185">Reference proteome</keyword>
<dbReference type="InterPro" id="IPR000701">
    <property type="entry name" value="SuccDH_FuR_B_TM-su"/>
</dbReference>
<dbReference type="EMBL" id="JMSZ01000032">
    <property type="protein sequence ID" value="KDE39187.1"/>
    <property type="molecule type" value="Genomic_DNA"/>
</dbReference>
<dbReference type="CDD" id="cd03494">
    <property type="entry name" value="SQR_TypeC_SdhD"/>
    <property type="match status" value="1"/>
</dbReference>
<keyword evidence="11 18" id="KW-0479">Metal-binding</keyword>
<dbReference type="GO" id="GO:0020037">
    <property type="term" value="F:heme binding"/>
    <property type="evidence" value="ECO:0007669"/>
    <property type="project" value="InterPro"/>
</dbReference>
<dbReference type="STRING" id="267850.ADINL_2316"/>
<evidence type="ECO:0000256" key="14">
    <source>
        <dbReference type="ARBA" id="ARBA00023004"/>
    </source>
</evidence>
<dbReference type="InterPro" id="IPR034804">
    <property type="entry name" value="SQR/QFR_C/D"/>
</dbReference>
<evidence type="ECO:0000256" key="15">
    <source>
        <dbReference type="ARBA" id="ARBA00023136"/>
    </source>
</evidence>
<protein>
    <recommendedName>
        <fullName evidence="4 16">Succinate dehydrogenase hydrophobic membrane anchor subunit</fullName>
    </recommendedName>
</protein>
<dbReference type="AlphaFoldDB" id="A0A063Y3T5"/>
<organism evidence="20 21">
    <name type="scientific">Nitrincola lacisaponensis</name>
    <dbReference type="NCBI Taxonomy" id="267850"/>
    <lineage>
        <taxon>Bacteria</taxon>
        <taxon>Pseudomonadati</taxon>
        <taxon>Pseudomonadota</taxon>
        <taxon>Gammaproteobacteria</taxon>
        <taxon>Oceanospirillales</taxon>
        <taxon>Oceanospirillaceae</taxon>
        <taxon>Nitrincola</taxon>
    </lineage>
</organism>
<dbReference type="GO" id="GO:0006099">
    <property type="term" value="P:tricarboxylic acid cycle"/>
    <property type="evidence" value="ECO:0007669"/>
    <property type="project" value="UniProtKB-UniRule"/>
</dbReference>
<sequence>MVTSITSFGRSGLYDWMMQRVTAVVLMAYTLFMIGYLLFSSDLSYAQWTGLFQNTAMRIFTLLAILSLVAHAWIGLWSVSTDYIKQTGIRFVFQSVCGLLAFVYVVWGIQILWGV</sequence>
<evidence type="ECO:0000256" key="10">
    <source>
        <dbReference type="ARBA" id="ARBA00022692"/>
    </source>
</evidence>
<keyword evidence="8 16" id="KW-0816">Tricarboxylic acid cycle</keyword>
<keyword evidence="9 18" id="KW-0349">Heme</keyword>
<dbReference type="PATRIC" id="fig|267850.7.peg.2284"/>
<comment type="function">
    <text evidence="1 16">Membrane-anchoring subunit of succinate dehydrogenase (SDH).</text>
</comment>
<comment type="cofactor">
    <cofactor evidence="18">
        <name>heme</name>
        <dbReference type="ChEBI" id="CHEBI:30413"/>
    </cofactor>
    <text evidence="18">The heme is bound between the two transmembrane subunits.</text>
</comment>